<dbReference type="STRING" id="553219.CAMSH0001_1407"/>
<organism evidence="2 3">
    <name type="scientific">Campylobacter showae RM3277</name>
    <dbReference type="NCBI Taxonomy" id="553219"/>
    <lineage>
        <taxon>Bacteria</taxon>
        <taxon>Pseudomonadati</taxon>
        <taxon>Campylobacterota</taxon>
        <taxon>Epsilonproteobacteria</taxon>
        <taxon>Campylobacterales</taxon>
        <taxon>Campylobacteraceae</taxon>
        <taxon>Campylobacter</taxon>
    </lineage>
</organism>
<evidence type="ECO:0000313" key="2">
    <source>
        <dbReference type="EMBL" id="EET78803.1"/>
    </source>
</evidence>
<protein>
    <submittedName>
        <fullName evidence="2">Uncharacterized protein</fullName>
    </submittedName>
</protein>
<dbReference type="AlphaFoldDB" id="C6RIR0"/>
<evidence type="ECO:0000256" key="1">
    <source>
        <dbReference type="SAM" id="Phobius"/>
    </source>
</evidence>
<comment type="caution">
    <text evidence="2">The sequence shown here is derived from an EMBL/GenBank/DDBJ whole genome shotgun (WGS) entry which is preliminary data.</text>
</comment>
<keyword evidence="1" id="KW-1133">Transmembrane helix</keyword>
<name>C6RIR0_9BACT</name>
<gene>
    <name evidence="2" type="ORF">CAMSH0001_1407</name>
</gene>
<reference evidence="2 3" key="1">
    <citation type="submission" date="2009-07" db="EMBL/GenBank/DDBJ databases">
        <authorList>
            <person name="Madupu R."/>
            <person name="Sebastian Y."/>
            <person name="Durkin A.S."/>
            <person name="Torralba M."/>
            <person name="Methe B."/>
            <person name="Sutton G.G."/>
            <person name="Strausberg R.L."/>
            <person name="Nelson K.E."/>
        </authorList>
    </citation>
    <scope>NUCLEOTIDE SEQUENCE [LARGE SCALE GENOMIC DNA]</scope>
    <source>
        <strain evidence="2 3">RM3277</strain>
    </source>
</reference>
<dbReference type="Proteomes" id="UP000003107">
    <property type="component" value="Unassembled WGS sequence"/>
</dbReference>
<evidence type="ECO:0000313" key="3">
    <source>
        <dbReference type="Proteomes" id="UP000003107"/>
    </source>
</evidence>
<dbReference type="EMBL" id="ACVQ01000032">
    <property type="protein sequence ID" value="EET78803.1"/>
    <property type="molecule type" value="Genomic_DNA"/>
</dbReference>
<proteinExistence type="predicted"/>
<keyword evidence="3" id="KW-1185">Reference proteome</keyword>
<sequence length="41" mass="5161">MFRAVNLRRSVWVKFDLFRLLKFAAFAYYFYTVNFIRIYTL</sequence>
<keyword evidence="1" id="KW-0812">Transmembrane</keyword>
<accession>C6RIR0</accession>
<keyword evidence="1" id="KW-0472">Membrane</keyword>
<feature type="transmembrane region" description="Helical" evidence="1">
    <location>
        <begin position="20"/>
        <end position="39"/>
    </location>
</feature>